<feature type="region of interest" description="Disordered" evidence="1">
    <location>
        <begin position="119"/>
        <end position="138"/>
    </location>
</feature>
<name>A0ABD6BYV6_9EURY</name>
<feature type="compositionally biased region" description="Basic and acidic residues" evidence="1">
    <location>
        <begin position="83"/>
        <end position="110"/>
    </location>
</feature>
<keyword evidence="3" id="KW-1185">Reference proteome</keyword>
<dbReference type="Proteomes" id="UP001597185">
    <property type="component" value="Unassembled WGS sequence"/>
</dbReference>
<gene>
    <name evidence="2" type="ORF">ACFR9T_06770</name>
</gene>
<proteinExistence type="predicted"/>
<reference evidence="2 3" key="1">
    <citation type="journal article" date="2019" name="Int. J. Syst. Evol. Microbiol.">
        <title>The Global Catalogue of Microorganisms (GCM) 10K type strain sequencing project: providing services to taxonomists for standard genome sequencing and annotation.</title>
        <authorList>
            <consortium name="The Broad Institute Genomics Platform"/>
            <consortium name="The Broad Institute Genome Sequencing Center for Infectious Disease"/>
            <person name="Wu L."/>
            <person name="Ma J."/>
        </authorList>
    </citation>
    <scope>NUCLEOTIDE SEQUENCE [LARGE SCALE GENOMIC DNA]</scope>
    <source>
        <strain evidence="2 3">CGMCC 1.12689</strain>
    </source>
</reference>
<accession>A0ABD6BYV6</accession>
<organism evidence="2 3">
    <name type="scientific">Halorubrum laminariae</name>
    <dbReference type="NCBI Taxonomy" id="1433523"/>
    <lineage>
        <taxon>Archaea</taxon>
        <taxon>Methanobacteriati</taxon>
        <taxon>Methanobacteriota</taxon>
        <taxon>Stenosarchaea group</taxon>
        <taxon>Halobacteria</taxon>
        <taxon>Halobacteriales</taxon>
        <taxon>Haloferacaceae</taxon>
        <taxon>Halorubrum</taxon>
    </lineage>
</organism>
<feature type="region of interest" description="Disordered" evidence="1">
    <location>
        <begin position="1"/>
        <end position="46"/>
    </location>
</feature>
<dbReference type="RefSeq" id="WP_256397229.1">
    <property type="nucleotide sequence ID" value="NZ_JANHDL010000004.1"/>
</dbReference>
<protein>
    <recommendedName>
        <fullName evidence="4">Chemotaxis protein</fullName>
    </recommendedName>
</protein>
<comment type="caution">
    <text evidence="2">The sequence shown here is derived from an EMBL/GenBank/DDBJ whole genome shotgun (WGS) entry which is preliminary data.</text>
</comment>
<sequence length="138" mass="14802">MSTRTSTPPSDSGVQPEDHAEPADGTDSGDESSPANSDSTTGREAFDIAAEQQMTFGDSGELEPAEDAITTTLDQFDVDVDKRERESRLDRPEATGLLCDDRPEVTRSSEGEQANLFADAEEDQQTLSGDNAANQSLF</sequence>
<dbReference type="EMBL" id="JBHUDB010000002">
    <property type="protein sequence ID" value="MFD1570291.1"/>
    <property type="molecule type" value="Genomic_DNA"/>
</dbReference>
<evidence type="ECO:0000256" key="1">
    <source>
        <dbReference type="SAM" id="MobiDB-lite"/>
    </source>
</evidence>
<feature type="compositionally biased region" description="Polar residues" evidence="1">
    <location>
        <begin position="125"/>
        <end position="138"/>
    </location>
</feature>
<feature type="region of interest" description="Disordered" evidence="1">
    <location>
        <begin position="83"/>
        <end position="114"/>
    </location>
</feature>
<evidence type="ECO:0000313" key="3">
    <source>
        <dbReference type="Proteomes" id="UP001597185"/>
    </source>
</evidence>
<evidence type="ECO:0008006" key="4">
    <source>
        <dbReference type="Google" id="ProtNLM"/>
    </source>
</evidence>
<feature type="compositionally biased region" description="Polar residues" evidence="1">
    <location>
        <begin position="31"/>
        <end position="42"/>
    </location>
</feature>
<dbReference type="AlphaFoldDB" id="A0ABD6BYV6"/>
<feature type="compositionally biased region" description="Polar residues" evidence="1">
    <location>
        <begin position="1"/>
        <end position="13"/>
    </location>
</feature>
<evidence type="ECO:0000313" key="2">
    <source>
        <dbReference type="EMBL" id="MFD1570291.1"/>
    </source>
</evidence>